<dbReference type="EMBL" id="JABFYL010000021">
    <property type="protein sequence ID" value="NVN50069.1"/>
    <property type="molecule type" value="Genomic_DNA"/>
</dbReference>
<keyword evidence="6" id="KW-1185">Reference proteome</keyword>
<accession>A0A850PI78</accession>
<dbReference type="PROSITE" id="PS50072">
    <property type="entry name" value="CSA_PPIASE_2"/>
    <property type="match status" value="1"/>
</dbReference>
<feature type="domain" description="PPIase cyclophilin-type" evidence="4">
    <location>
        <begin position="185"/>
        <end position="342"/>
    </location>
</feature>
<dbReference type="AlphaFoldDB" id="A0A850PI78"/>
<feature type="transmembrane region" description="Helical" evidence="3">
    <location>
        <begin position="76"/>
        <end position="107"/>
    </location>
</feature>
<keyword evidence="3" id="KW-1133">Transmembrane helix</keyword>
<gene>
    <name evidence="5" type="ORF">HLY00_919</name>
</gene>
<sequence>MTFPPPPYGGYPPPEGYPGGQYGYPGWYPPGYPPPRTTNSLAIASLVCAFLFAPLGVLFGHMSLSQIKRSGEDGRGLAIAGLVIGYLVIVFTVVVVVVSAVFLVVMAREFERYDERMRGDSGYPGSVVPAQGVPLPEFDPPETLGSNCQYPATTEPSSRPVQPPQPGRTPTTPESIPAGIVTDHGEIGLELDNAKAPCTVKNFVSLAEQRYFDDTRCHRLTVGADLRVLQCGDPTATGSGGPGYRFPNEYPSNQYRLTDPAMTTPVTYPEGTLAMANSGPGTNGSQFFLVYGDSVMPPTYTVFGTIDAKGLAALDDIATAGVVGGAQDGKPRTEVTVESVRVG</sequence>
<feature type="region of interest" description="Disordered" evidence="2">
    <location>
        <begin position="143"/>
        <end position="177"/>
    </location>
</feature>
<comment type="function">
    <text evidence="1">PPIases accelerate the folding of proteins. It catalyzes the cis-trans isomerization of proline imidic peptide bonds in oligopeptides.</text>
</comment>
<feature type="transmembrane region" description="Helical" evidence="3">
    <location>
        <begin position="41"/>
        <end position="64"/>
    </location>
</feature>
<comment type="caution">
    <text evidence="5">The sequence shown here is derived from an EMBL/GenBank/DDBJ whole genome shotgun (WGS) entry which is preliminary data.</text>
</comment>
<evidence type="ECO:0000256" key="1">
    <source>
        <dbReference type="ARBA" id="ARBA00002388"/>
    </source>
</evidence>
<dbReference type="PANTHER" id="PTHR45625">
    <property type="entry name" value="PEPTIDYL-PROLYL CIS-TRANS ISOMERASE-RELATED"/>
    <property type="match status" value="1"/>
</dbReference>
<protein>
    <submittedName>
        <fullName evidence="5">Peptidyl-prolyl cis-trans isomerase</fullName>
        <ecNumber evidence="5">5.2.1.8</ecNumber>
    </submittedName>
</protein>
<dbReference type="GO" id="GO:0003755">
    <property type="term" value="F:peptidyl-prolyl cis-trans isomerase activity"/>
    <property type="evidence" value="ECO:0007669"/>
    <property type="project" value="UniProtKB-EC"/>
</dbReference>
<keyword evidence="3" id="KW-0472">Membrane</keyword>
<dbReference type="PRINTS" id="PR00153">
    <property type="entry name" value="CSAPPISMRASE"/>
</dbReference>
<dbReference type="Proteomes" id="UP000570517">
    <property type="component" value="Unassembled WGS sequence"/>
</dbReference>
<evidence type="ECO:0000256" key="2">
    <source>
        <dbReference type="SAM" id="MobiDB-lite"/>
    </source>
</evidence>
<dbReference type="PANTHER" id="PTHR45625:SF3">
    <property type="entry name" value="PEPTIDYL-PROLYL CIS-TRANS ISOMERASE B-RELATED"/>
    <property type="match status" value="1"/>
</dbReference>
<dbReference type="Pfam" id="PF13828">
    <property type="entry name" value="DUF4190"/>
    <property type="match status" value="1"/>
</dbReference>
<keyword evidence="5" id="KW-0413">Isomerase</keyword>
<dbReference type="InterPro" id="IPR044666">
    <property type="entry name" value="Cyclophilin_A-like"/>
</dbReference>
<evidence type="ECO:0000313" key="6">
    <source>
        <dbReference type="Proteomes" id="UP000570517"/>
    </source>
</evidence>
<keyword evidence="3" id="KW-0812">Transmembrane</keyword>
<reference evidence="5 6" key="1">
    <citation type="submission" date="2020-05" db="EMBL/GenBank/DDBJ databases">
        <title>Draft genome sequence of Mycobacterium hippocampi DL, isolated from European seabass, Dicentrarchus labrax, reared in fish farms.</title>
        <authorList>
            <person name="Stathopoulou P."/>
            <person name="Asimakis E."/>
            <person name="Tzokas K."/>
            <person name="Batargias C."/>
            <person name="Tsiamis G."/>
        </authorList>
    </citation>
    <scope>NUCLEOTIDE SEQUENCE [LARGE SCALE GENOMIC DNA]</scope>
    <source>
        <strain evidence="5 6">DL</strain>
    </source>
</reference>
<organism evidence="5 6">
    <name type="scientific">Mycolicibacterium hippocampi</name>
    <dbReference type="NCBI Taxonomy" id="659824"/>
    <lineage>
        <taxon>Bacteria</taxon>
        <taxon>Bacillati</taxon>
        <taxon>Actinomycetota</taxon>
        <taxon>Actinomycetes</taxon>
        <taxon>Mycobacteriales</taxon>
        <taxon>Mycobacteriaceae</taxon>
        <taxon>Mycolicibacterium</taxon>
    </lineage>
</organism>
<dbReference type="InterPro" id="IPR002130">
    <property type="entry name" value="Cyclophilin-type_PPIase_dom"/>
</dbReference>
<proteinExistence type="predicted"/>
<name>A0A850PI78_9MYCO</name>
<evidence type="ECO:0000259" key="4">
    <source>
        <dbReference type="PROSITE" id="PS50072"/>
    </source>
</evidence>
<dbReference type="RefSeq" id="WP_178358439.1">
    <property type="nucleotide sequence ID" value="NZ_JABFYL010000021.1"/>
</dbReference>
<dbReference type="Gene3D" id="2.40.100.10">
    <property type="entry name" value="Cyclophilin-like"/>
    <property type="match status" value="1"/>
</dbReference>
<dbReference type="InterPro" id="IPR025241">
    <property type="entry name" value="DUF4190"/>
</dbReference>
<dbReference type="SUPFAM" id="SSF50891">
    <property type="entry name" value="Cyclophilin-like"/>
    <property type="match status" value="1"/>
</dbReference>
<dbReference type="CDD" id="cd00317">
    <property type="entry name" value="cyclophilin"/>
    <property type="match status" value="1"/>
</dbReference>
<dbReference type="EC" id="5.2.1.8" evidence="5"/>
<dbReference type="Pfam" id="PF00160">
    <property type="entry name" value="Pro_isomerase"/>
    <property type="match status" value="1"/>
</dbReference>
<feature type="compositionally biased region" description="Polar residues" evidence="2">
    <location>
        <begin position="144"/>
        <end position="157"/>
    </location>
</feature>
<evidence type="ECO:0000313" key="5">
    <source>
        <dbReference type="EMBL" id="NVN50069.1"/>
    </source>
</evidence>
<dbReference type="InterPro" id="IPR029000">
    <property type="entry name" value="Cyclophilin-like_dom_sf"/>
</dbReference>
<evidence type="ECO:0000256" key="3">
    <source>
        <dbReference type="SAM" id="Phobius"/>
    </source>
</evidence>